<protein>
    <recommendedName>
        <fullName evidence="15">Homeobox domain-containing protein</fullName>
    </recommendedName>
</protein>
<feature type="compositionally biased region" description="Acidic residues" evidence="14">
    <location>
        <begin position="80"/>
        <end position="92"/>
    </location>
</feature>
<accession>A0AA88P6Y1</accession>
<evidence type="ECO:0000256" key="13">
    <source>
        <dbReference type="RuleBase" id="RU000682"/>
    </source>
</evidence>
<dbReference type="Proteomes" id="UP001187343">
    <property type="component" value="Unassembled WGS sequence"/>
</dbReference>
<keyword evidence="3" id="KW-0221">Differentiation</keyword>
<reference evidence="16" key="1">
    <citation type="submission" date="2023-08" db="EMBL/GenBank/DDBJ databases">
        <title>Chromosome-level Genome Assembly of mud carp (Cirrhinus molitorella).</title>
        <authorList>
            <person name="Liu H."/>
        </authorList>
    </citation>
    <scope>NUCLEOTIDE SEQUENCE</scope>
    <source>
        <strain evidence="16">Prfri</strain>
        <tissue evidence="16">Muscle</tissue>
    </source>
</reference>
<evidence type="ECO:0000313" key="17">
    <source>
        <dbReference type="Proteomes" id="UP001187343"/>
    </source>
</evidence>
<keyword evidence="17" id="KW-1185">Reference proteome</keyword>
<dbReference type="GO" id="GO:0030154">
    <property type="term" value="P:cell differentiation"/>
    <property type="evidence" value="ECO:0007669"/>
    <property type="project" value="UniProtKB-KW"/>
</dbReference>
<feature type="region of interest" description="Disordered" evidence="14">
    <location>
        <begin position="68"/>
        <end position="105"/>
    </location>
</feature>
<feature type="domain" description="Homeobox" evidence="15">
    <location>
        <begin position="106"/>
        <end position="166"/>
    </location>
</feature>
<dbReference type="InterPro" id="IPR051300">
    <property type="entry name" value="HMX_Homeobox_TF"/>
</dbReference>
<feature type="DNA-binding region" description="Homeobox" evidence="12">
    <location>
        <begin position="108"/>
        <end position="167"/>
    </location>
</feature>
<evidence type="ECO:0000256" key="1">
    <source>
        <dbReference type="ARBA" id="ARBA00004123"/>
    </source>
</evidence>
<feature type="compositionally biased region" description="Basic and acidic residues" evidence="14">
    <location>
        <begin position="68"/>
        <end position="79"/>
    </location>
</feature>
<evidence type="ECO:0000259" key="15">
    <source>
        <dbReference type="PROSITE" id="PS50071"/>
    </source>
</evidence>
<dbReference type="FunFam" id="1.10.10.60:FF:000053">
    <property type="entry name" value="H6 family homeobox 2"/>
    <property type="match status" value="1"/>
</dbReference>
<dbReference type="InterPro" id="IPR017970">
    <property type="entry name" value="Homeobox_CS"/>
</dbReference>
<dbReference type="AlphaFoldDB" id="A0AA88P6Y1"/>
<feature type="compositionally biased region" description="Basic and acidic residues" evidence="14">
    <location>
        <begin position="296"/>
        <end position="311"/>
    </location>
</feature>
<feature type="compositionally biased region" description="Basic and acidic residues" evidence="14">
    <location>
        <begin position="93"/>
        <end position="102"/>
    </location>
</feature>
<dbReference type="Gene3D" id="1.10.10.60">
    <property type="entry name" value="Homeodomain-like"/>
    <property type="match status" value="1"/>
</dbReference>
<dbReference type="CDD" id="cd00086">
    <property type="entry name" value="homeodomain"/>
    <property type="match status" value="1"/>
</dbReference>
<keyword evidence="7 12" id="KW-0371">Homeobox</keyword>
<evidence type="ECO:0000256" key="11">
    <source>
        <dbReference type="ARBA" id="ARBA00053510"/>
    </source>
</evidence>
<dbReference type="EMBL" id="JAUYZG010000020">
    <property type="protein sequence ID" value="KAK2875982.1"/>
    <property type="molecule type" value="Genomic_DNA"/>
</dbReference>
<dbReference type="PANTHER" id="PTHR46110">
    <property type="entry name" value="HOMEOBOX PROTEIN HMX"/>
    <property type="match status" value="1"/>
</dbReference>
<keyword evidence="4" id="KW-0524">Neurogenesis</keyword>
<comment type="subcellular location">
    <subcellularLocation>
        <location evidence="1 12 13">Nucleus</location>
    </subcellularLocation>
</comment>
<keyword evidence="2" id="KW-0217">Developmental protein</keyword>
<organism evidence="16 17">
    <name type="scientific">Cirrhinus molitorella</name>
    <name type="common">mud carp</name>
    <dbReference type="NCBI Taxonomy" id="172907"/>
    <lineage>
        <taxon>Eukaryota</taxon>
        <taxon>Metazoa</taxon>
        <taxon>Chordata</taxon>
        <taxon>Craniata</taxon>
        <taxon>Vertebrata</taxon>
        <taxon>Euteleostomi</taxon>
        <taxon>Actinopterygii</taxon>
        <taxon>Neopterygii</taxon>
        <taxon>Teleostei</taxon>
        <taxon>Ostariophysi</taxon>
        <taxon>Cypriniformes</taxon>
        <taxon>Cyprinidae</taxon>
        <taxon>Labeoninae</taxon>
        <taxon>Labeonini</taxon>
        <taxon>Cirrhinus</taxon>
    </lineage>
</organism>
<comment type="caution">
    <text evidence="16">The sequence shown here is derived from an EMBL/GenBank/DDBJ whole genome shotgun (WGS) entry which is preliminary data.</text>
</comment>
<evidence type="ECO:0000256" key="2">
    <source>
        <dbReference type="ARBA" id="ARBA00022473"/>
    </source>
</evidence>
<evidence type="ECO:0000256" key="8">
    <source>
        <dbReference type="ARBA" id="ARBA00023163"/>
    </source>
</evidence>
<dbReference type="Pfam" id="PF00046">
    <property type="entry name" value="Homeodomain"/>
    <property type="match status" value="1"/>
</dbReference>
<dbReference type="PROSITE" id="PS00027">
    <property type="entry name" value="HOMEOBOX_1"/>
    <property type="match status" value="1"/>
</dbReference>
<dbReference type="PROSITE" id="PS50071">
    <property type="entry name" value="HOMEOBOX_2"/>
    <property type="match status" value="1"/>
</dbReference>
<sequence>MEEKTQEVKDSPFSIKSLLNKPDRPRAHMNLSVSRVPDLTFLRFGSWCCPSGHPNTPAADRIRDATEALKSEAEDRDPKDEDEEVLLEDSDSDEQKAEESSQKKLCRKKKTRTVFSRAQVFQLESTFDMKRYLSSSERAGLAASLHLTETQVKIWFQNRRNKWKRQIAAELEAANLSHAQRIVRVPILYHEHAESARAADEVIKPGAQSAERRDTFVDEDDDDEEVERSADRAQKKIRTVFSRAQVFQLRRQALPEQRRARAPRVQPAAHRRAGENLLPEPTQQMETAAVGGAGGRGHEPELSDCHRDHERADSRALTDIRRAPADAALLPAIGESGAVFL</sequence>
<dbReference type="PANTHER" id="PTHR46110:SF2">
    <property type="entry name" value="HOMEOBOX PROTEIN HMX3"/>
    <property type="match status" value="1"/>
</dbReference>
<comment type="similarity">
    <text evidence="10">Belongs to the HMX homeobox family.</text>
</comment>
<dbReference type="PRINTS" id="PR00024">
    <property type="entry name" value="HOMEOBOX"/>
</dbReference>
<keyword evidence="5" id="KW-0805">Transcription regulation</keyword>
<evidence type="ECO:0000256" key="14">
    <source>
        <dbReference type="SAM" id="MobiDB-lite"/>
    </source>
</evidence>
<dbReference type="GO" id="GO:0000977">
    <property type="term" value="F:RNA polymerase II transcription regulatory region sequence-specific DNA binding"/>
    <property type="evidence" value="ECO:0007669"/>
    <property type="project" value="TreeGrafter"/>
</dbReference>
<dbReference type="GO" id="GO:0000981">
    <property type="term" value="F:DNA-binding transcription factor activity, RNA polymerase II-specific"/>
    <property type="evidence" value="ECO:0007669"/>
    <property type="project" value="InterPro"/>
</dbReference>
<feature type="region of interest" description="Disordered" evidence="14">
    <location>
        <begin position="202"/>
        <end position="231"/>
    </location>
</feature>
<evidence type="ECO:0000313" key="16">
    <source>
        <dbReference type="EMBL" id="KAK2875982.1"/>
    </source>
</evidence>
<evidence type="ECO:0000256" key="9">
    <source>
        <dbReference type="ARBA" id="ARBA00023242"/>
    </source>
</evidence>
<dbReference type="GO" id="GO:0005634">
    <property type="term" value="C:nucleus"/>
    <property type="evidence" value="ECO:0007669"/>
    <property type="project" value="UniProtKB-SubCell"/>
</dbReference>
<keyword evidence="9 12" id="KW-0539">Nucleus</keyword>
<evidence type="ECO:0000256" key="12">
    <source>
        <dbReference type="PROSITE-ProRule" id="PRU00108"/>
    </source>
</evidence>
<comment type="function">
    <text evidence="11">Transcription factor involved in specification of neuronal cell types and which is required for inner ear and hypothalamus development. Binds to the 5'-CAAGTG-3' core sequence.</text>
</comment>
<dbReference type="SUPFAM" id="SSF46689">
    <property type="entry name" value="Homeodomain-like"/>
    <property type="match status" value="1"/>
</dbReference>
<feature type="region of interest" description="Disordered" evidence="14">
    <location>
        <begin position="290"/>
        <end position="311"/>
    </location>
</feature>
<evidence type="ECO:0000256" key="4">
    <source>
        <dbReference type="ARBA" id="ARBA00022902"/>
    </source>
</evidence>
<dbReference type="InterPro" id="IPR001356">
    <property type="entry name" value="HD"/>
</dbReference>
<evidence type="ECO:0000256" key="6">
    <source>
        <dbReference type="ARBA" id="ARBA00023125"/>
    </source>
</evidence>
<evidence type="ECO:0000256" key="10">
    <source>
        <dbReference type="ARBA" id="ARBA00038165"/>
    </source>
</evidence>
<name>A0AA88P6Y1_9TELE</name>
<dbReference type="InterPro" id="IPR009057">
    <property type="entry name" value="Homeodomain-like_sf"/>
</dbReference>
<dbReference type="SMART" id="SM00389">
    <property type="entry name" value="HOX"/>
    <property type="match status" value="1"/>
</dbReference>
<feature type="compositionally biased region" description="Basic and acidic residues" evidence="14">
    <location>
        <begin position="1"/>
        <end position="10"/>
    </location>
</feature>
<evidence type="ECO:0000256" key="7">
    <source>
        <dbReference type="ARBA" id="ARBA00023155"/>
    </source>
</evidence>
<gene>
    <name evidence="16" type="ORF">Q8A67_020078</name>
</gene>
<keyword evidence="6 12" id="KW-0238">DNA-binding</keyword>
<proteinExistence type="inferred from homology"/>
<dbReference type="InterPro" id="IPR020479">
    <property type="entry name" value="HD_metazoa"/>
</dbReference>
<feature type="compositionally biased region" description="Acidic residues" evidence="14">
    <location>
        <begin position="217"/>
        <end position="226"/>
    </location>
</feature>
<evidence type="ECO:0000256" key="5">
    <source>
        <dbReference type="ARBA" id="ARBA00023015"/>
    </source>
</evidence>
<keyword evidence="8" id="KW-0804">Transcription</keyword>
<feature type="region of interest" description="Disordered" evidence="14">
    <location>
        <begin position="1"/>
        <end position="28"/>
    </location>
</feature>
<evidence type="ECO:0000256" key="3">
    <source>
        <dbReference type="ARBA" id="ARBA00022782"/>
    </source>
</evidence>
<dbReference type="GO" id="GO:0007399">
    <property type="term" value="P:nervous system development"/>
    <property type="evidence" value="ECO:0007669"/>
    <property type="project" value="UniProtKB-KW"/>
</dbReference>